<comment type="subcellular location">
    <subcellularLocation>
        <location evidence="1">Membrane</location>
        <topology evidence="1">Multi-pass membrane protein</topology>
    </subcellularLocation>
</comment>
<dbReference type="PANTHER" id="PTHR14269">
    <property type="entry name" value="CDP-DIACYLGLYCEROL--GLYCEROL-3-PHOSPHATE 3-PHOSPHATIDYLTRANSFERASE-RELATED"/>
    <property type="match status" value="1"/>
</dbReference>
<keyword evidence="6 12" id="KW-1133">Transmembrane helix</keyword>
<feature type="transmembrane region" description="Helical" evidence="12">
    <location>
        <begin position="80"/>
        <end position="103"/>
    </location>
</feature>
<name>A0A419DAY5_9BACT</name>
<evidence type="ECO:0000256" key="5">
    <source>
        <dbReference type="ARBA" id="ARBA00022692"/>
    </source>
</evidence>
<evidence type="ECO:0000256" key="4">
    <source>
        <dbReference type="ARBA" id="ARBA00022679"/>
    </source>
</evidence>
<dbReference type="InterPro" id="IPR048254">
    <property type="entry name" value="CDP_ALCOHOL_P_TRANSF_CS"/>
</dbReference>
<proteinExistence type="inferred from homology"/>
<evidence type="ECO:0000256" key="2">
    <source>
        <dbReference type="ARBA" id="ARBA00010441"/>
    </source>
</evidence>
<evidence type="ECO:0000256" key="8">
    <source>
        <dbReference type="ARBA" id="ARBA00023136"/>
    </source>
</evidence>
<dbReference type="GO" id="GO:0016780">
    <property type="term" value="F:phosphotransferase activity, for other substituted phosphate groups"/>
    <property type="evidence" value="ECO:0007669"/>
    <property type="project" value="InterPro"/>
</dbReference>
<dbReference type="AlphaFoldDB" id="A0A419DAY5"/>
<dbReference type="Gene3D" id="1.20.120.1760">
    <property type="match status" value="1"/>
</dbReference>
<evidence type="ECO:0000256" key="6">
    <source>
        <dbReference type="ARBA" id="ARBA00022989"/>
    </source>
</evidence>
<keyword evidence="7" id="KW-0443">Lipid metabolism</keyword>
<sequence length="347" mass="38911">MHDSSVSPSDVMRAIYFSVRKRAFSRKQTVGQKMRLVAATLTTLCFVSLLSGLAEACVLSLGAFLVLRWIHLKVFDLEGGVVFAFAALYSLTLALVGRGYAFLYSNLLRRIRRIEFFPAFPYNDQTFTKSLTGKEIHSRDNFWGPRMPRVTILSPNLLTVARALGAVFLAFFHGTSAAVFLPIVIALALTDFFDGIIARTQGRKSTFGEWADPIADRILLLAVAIFLYSKNPDFWSSAAARIAAPEATFLLVGLAIFLTKKPIIPRAVFWGRLKFVLYLISAGILLLGNVTLAWVCLNAGIFFSWISAFSYITRFYQENRNKSIFNGVLEWFINHSSRIREELSTCQ</sequence>
<feature type="transmembrane region" description="Helical" evidence="12">
    <location>
        <begin position="269"/>
        <end position="286"/>
    </location>
</feature>
<gene>
    <name evidence="13" type="ORF">C4544_05790</name>
</gene>
<accession>A0A419DAY5</accession>
<reference evidence="13 14" key="1">
    <citation type="journal article" date="2017" name="ISME J.">
        <title>Energy and carbon metabolisms in a deep terrestrial subsurface fluid microbial community.</title>
        <authorList>
            <person name="Momper L."/>
            <person name="Jungbluth S.P."/>
            <person name="Lee M.D."/>
            <person name="Amend J.P."/>
        </authorList>
    </citation>
    <scope>NUCLEOTIDE SEQUENCE [LARGE SCALE GENOMIC DNA]</scope>
    <source>
        <strain evidence="13">SURF_29</strain>
    </source>
</reference>
<evidence type="ECO:0000256" key="1">
    <source>
        <dbReference type="ARBA" id="ARBA00004141"/>
    </source>
</evidence>
<dbReference type="PROSITE" id="PS00379">
    <property type="entry name" value="CDP_ALCOHOL_P_TRANSF"/>
    <property type="match status" value="1"/>
</dbReference>
<dbReference type="InterPro" id="IPR000462">
    <property type="entry name" value="CDP-OH_P_trans"/>
</dbReference>
<feature type="transmembrane region" description="Helical" evidence="12">
    <location>
        <begin position="234"/>
        <end position="257"/>
    </location>
</feature>
<dbReference type="PANTHER" id="PTHR14269:SF11">
    <property type="entry name" value="CDP-DIACYLGLYCEROL--GLYCEROL-3-PHOSPHATE 3-PHOSPHATIDYLTRANSFERASE"/>
    <property type="match status" value="1"/>
</dbReference>
<keyword evidence="8 12" id="KW-0472">Membrane</keyword>
<dbReference type="InterPro" id="IPR050324">
    <property type="entry name" value="CDP-alcohol_PTase-I"/>
</dbReference>
<evidence type="ECO:0000313" key="13">
    <source>
        <dbReference type="EMBL" id="RJO60253.1"/>
    </source>
</evidence>
<evidence type="ECO:0000256" key="3">
    <source>
        <dbReference type="ARBA" id="ARBA00022516"/>
    </source>
</evidence>
<keyword evidence="4 11" id="KW-0808">Transferase</keyword>
<evidence type="ECO:0000313" key="14">
    <source>
        <dbReference type="Proteomes" id="UP000285655"/>
    </source>
</evidence>
<dbReference type="Pfam" id="PF01066">
    <property type="entry name" value="CDP-OH_P_transf"/>
    <property type="match status" value="1"/>
</dbReference>
<dbReference type="GO" id="GO:0046474">
    <property type="term" value="P:glycerophospholipid biosynthetic process"/>
    <property type="evidence" value="ECO:0007669"/>
    <property type="project" value="TreeGrafter"/>
</dbReference>
<keyword evidence="9" id="KW-0594">Phospholipid biosynthesis</keyword>
<comment type="similarity">
    <text evidence="2 11">Belongs to the CDP-alcohol phosphatidyltransferase class-I family.</text>
</comment>
<evidence type="ECO:0000256" key="9">
    <source>
        <dbReference type="ARBA" id="ARBA00023209"/>
    </source>
</evidence>
<keyword evidence="10" id="KW-1208">Phospholipid metabolism</keyword>
<dbReference type="Proteomes" id="UP000285655">
    <property type="component" value="Unassembled WGS sequence"/>
</dbReference>
<evidence type="ECO:0000256" key="10">
    <source>
        <dbReference type="ARBA" id="ARBA00023264"/>
    </source>
</evidence>
<keyword evidence="5 12" id="KW-0812">Transmembrane</keyword>
<feature type="transmembrane region" description="Helical" evidence="12">
    <location>
        <begin position="178"/>
        <end position="198"/>
    </location>
</feature>
<evidence type="ECO:0000256" key="7">
    <source>
        <dbReference type="ARBA" id="ARBA00023098"/>
    </source>
</evidence>
<keyword evidence="3" id="KW-0444">Lipid biosynthesis</keyword>
<evidence type="ECO:0000256" key="12">
    <source>
        <dbReference type="SAM" id="Phobius"/>
    </source>
</evidence>
<evidence type="ECO:0000256" key="11">
    <source>
        <dbReference type="RuleBase" id="RU003750"/>
    </source>
</evidence>
<dbReference type="EMBL" id="QZJW01000050">
    <property type="protein sequence ID" value="RJO60253.1"/>
    <property type="molecule type" value="Genomic_DNA"/>
</dbReference>
<protein>
    <submittedName>
        <fullName evidence="13">CDP-alcohol phosphatidyltransferase family protein</fullName>
    </submittedName>
</protein>
<dbReference type="GO" id="GO:0016020">
    <property type="term" value="C:membrane"/>
    <property type="evidence" value="ECO:0007669"/>
    <property type="project" value="UniProtKB-SubCell"/>
</dbReference>
<organism evidence="13 14">
    <name type="scientific">candidate division WS5 bacterium</name>
    <dbReference type="NCBI Taxonomy" id="2093353"/>
    <lineage>
        <taxon>Bacteria</taxon>
        <taxon>candidate division WS5</taxon>
    </lineage>
</organism>
<comment type="caution">
    <text evidence="13">The sequence shown here is derived from an EMBL/GenBank/DDBJ whole genome shotgun (WGS) entry which is preliminary data.</text>
</comment>
<feature type="transmembrane region" description="Helical" evidence="12">
    <location>
        <begin position="292"/>
        <end position="312"/>
    </location>
</feature>
<dbReference type="InterPro" id="IPR043130">
    <property type="entry name" value="CDP-OH_PTrfase_TM_dom"/>
</dbReference>